<reference evidence="2 3" key="1">
    <citation type="submission" date="2020-02" db="EMBL/GenBank/DDBJ databases">
        <title>Antibiotic susceptibility profiles of lactic acid bacteria isolated from the human vagina and genetic basis of atypical resistances.</title>
        <authorList>
            <person name="Sirichoat A."/>
            <person name="Florez A.B."/>
            <person name="Vazquez L."/>
            <person name="Buppasiri P."/>
            <person name="Panya M."/>
            <person name="Lulitanond V."/>
            <person name="Mayo B."/>
        </authorList>
    </citation>
    <scope>NUCLEOTIDE SEQUENCE [LARGE SCALE GENOMIC DNA]</scope>
    <source>
        <strain evidence="2 3">VA07-1AN</strain>
    </source>
</reference>
<evidence type="ECO:0000256" key="1">
    <source>
        <dbReference type="SAM" id="MobiDB-lite"/>
    </source>
</evidence>
<comment type="caution">
    <text evidence="2">The sequence shown here is derived from an EMBL/GenBank/DDBJ whole genome shotgun (WGS) entry which is preliminary data.</text>
</comment>
<name>A0AB36BWD4_BIFBI</name>
<evidence type="ECO:0000313" key="3">
    <source>
        <dbReference type="Proteomes" id="UP000488776"/>
    </source>
</evidence>
<gene>
    <name evidence="2" type="ORF">G5T23_00455</name>
</gene>
<organism evidence="2 3">
    <name type="scientific">Bifidobacterium bifidum</name>
    <dbReference type="NCBI Taxonomy" id="1681"/>
    <lineage>
        <taxon>Bacteria</taxon>
        <taxon>Bacillati</taxon>
        <taxon>Actinomycetota</taxon>
        <taxon>Actinomycetes</taxon>
        <taxon>Bifidobacteriales</taxon>
        <taxon>Bifidobacteriaceae</taxon>
        <taxon>Bifidobacterium</taxon>
    </lineage>
</organism>
<dbReference type="EMBL" id="JAAJBJ010000001">
    <property type="protein sequence ID" value="NGG35538.1"/>
    <property type="molecule type" value="Genomic_DNA"/>
</dbReference>
<feature type="region of interest" description="Disordered" evidence="1">
    <location>
        <begin position="151"/>
        <end position="183"/>
    </location>
</feature>
<dbReference type="Proteomes" id="UP000488776">
    <property type="component" value="Unassembled WGS sequence"/>
</dbReference>
<feature type="compositionally biased region" description="Basic and acidic residues" evidence="1">
    <location>
        <begin position="151"/>
        <end position="166"/>
    </location>
</feature>
<feature type="compositionally biased region" description="Polar residues" evidence="1">
    <location>
        <begin position="172"/>
        <end position="183"/>
    </location>
</feature>
<protein>
    <submittedName>
        <fullName evidence="2">Transposase</fullName>
    </submittedName>
</protein>
<dbReference type="InterPro" id="IPR046929">
    <property type="entry name" value="HTH_Tnp"/>
</dbReference>
<sequence>MRRVLEGTIMKDREFDDDEIDYLRSLPAVNSVGRNRIRYTGQFREYCMQRYRAGDSPTGIFRDVGLDPALIGYKRIERCIARWKMMEPADDDAEPISADKFPRTGNPLIPPAPIRTATIRENFGGSEAKDLRDMLIAQQIRYIHELTAENDRLRERNRRLESGLREDEGETGEQSGETDQPTL</sequence>
<dbReference type="Pfam" id="PF20310">
    <property type="entry name" value="HTH_Tnp_2"/>
    <property type="match status" value="1"/>
</dbReference>
<dbReference type="AlphaFoldDB" id="A0AB36BWD4"/>
<accession>A0AB36BWD4</accession>
<evidence type="ECO:0000313" key="2">
    <source>
        <dbReference type="EMBL" id="NGG35538.1"/>
    </source>
</evidence>
<proteinExistence type="predicted"/>